<dbReference type="OrthoDB" id="10335154at2759"/>
<name>A0A2P5E9W1_TREOI</name>
<dbReference type="InParanoid" id="A0A2P5E9W1"/>
<accession>A0A2P5E9W1</accession>
<comment type="caution">
    <text evidence="2">The sequence shown here is derived from an EMBL/GenBank/DDBJ whole genome shotgun (WGS) entry which is preliminary data.</text>
</comment>
<evidence type="ECO:0000256" key="1">
    <source>
        <dbReference type="SAM" id="MobiDB-lite"/>
    </source>
</evidence>
<evidence type="ECO:0000313" key="3">
    <source>
        <dbReference type="Proteomes" id="UP000237000"/>
    </source>
</evidence>
<gene>
    <name evidence="2" type="ORF">TorRG33x02_219200</name>
</gene>
<feature type="region of interest" description="Disordered" evidence="1">
    <location>
        <begin position="1"/>
        <end position="24"/>
    </location>
</feature>
<protein>
    <submittedName>
        <fullName evidence="2">Uncharacterized protein</fullName>
    </submittedName>
</protein>
<reference evidence="3" key="1">
    <citation type="submission" date="2016-06" db="EMBL/GenBank/DDBJ databases">
        <title>Parallel loss of symbiosis genes in relatives of nitrogen-fixing non-legume Parasponia.</title>
        <authorList>
            <person name="Van Velzen R."/>
            <person name="Holmer R."/>
            <person name="Bu F."/>
            <person name="Rutten L."/>
            <person name="Van Zeijl A."/>
            <person name="Liu W."/>
            <person name="Santuari L."/>
            <person name="Cao Q."/>
            <person name="Sharma T."/>
            <person name="Shen D."/>
            <person name="Roswanjaya Y."/>
            <person name="Wardhani T."/>
            <person name="Kalhor M.S."/>
            <person name="Jansen J."/>
            <person name="Van den Hoogen J."/>
            <person name="Gungor B."/>
            <person name="Hartog M."/>
            <person name="Hontelez J."/>
            <person name="Verver J."/>
            <person name="Yang W.-C."/>
            <person name="Schijlen E."/>
            <person name="Repin R."/>
            <person name="Schilthuizen M."/>
            <person name="Schranz E."/>
            <person name="Heidstra R."/>
            <person name="Miyata K."/>
            <person name="Fedorova E."/>
            <person name="Kohlen W."/>
            <person name="Bisseling T."/>
            <person name="Smit S."/>
            <person name="Geurts R."/>
        </authorList>
    </citation>
    <scope>NUCLEOTIDE SEQUENCE [LARGE SCALE GENOMIC DNA]</scope>
    <source>
        <strain evidence="3">cv. RG33-2</strain>
    </source>
</reference>
<dbReference type="AlphaFoldDB" id="A0A2P5E9W1"/>
<sequence>MSGIQLIKENSRMPHFSTSKQTTNSGISATLQDFPKNLDCQRSYLIATIKFQKLKKLETELSYKEISLVTLKTNLINLIAN</sequence>
<evidence type="ECO:0000313" key="2">
    <source>
        <dbReference type="EMBL" id="PON82304.1"/>
    </source>
</evidence>
<proteinExistence type="predicted"/>
<dbReference type="Proteomes" id="UP000237000">
    <property type="component" value="Unassembled WGS sequence"/>
</dbReference>
<keyword evidence="3" id="KW-1185">Reference proteome</keyword>
<organism evidence="2 3">
    <name type="scientific">Trema orientale</name>
    <name type="common">Charcoal tree</name>
    <name type="synonym">Celtis orientalis</name>
    <dbReference type="NCBI Taxonomy" id="63057"/>
    <lineage>
        <taxon>Eukaryota</taxon>
        <taxon>Viridiplantae</taxon>
        <taxon>Streptophyta</taxon>
        <taxon>Embryophyta</taxon>
        <taxon>Tracheophyta</taxon>
        <taxon>Spermatophyta</taxon>
        <taxon>Magnoliopsida</taxon>
        <taxon>eudicotyledons</taxon>
        <taxon>Gunneridae</taxon>
        <taxon>Pentapetalae</taxon>
        <taxon>rosids</taxon>
        <taxon>fabids</taxon>
        <taxon>Rosales</taxon>
        <taxon>Cannabaceae</taxon>
        <taxon>Trema</taxon>
    </lineage>
</organism>
<dbReference type="EMBL" id="JXTC01000197">
    <property type="protein sequence ID" value="PON82304.1"/>
    <property type="molecule type" value="Genomic_DNA"/>
</dbReference>